<name>A0A835T7B5_CHLIN</name>
<organism evidence="3 4">
    <name type="scientific">Chlamydomonas incerta</name>
    <dbReference type="NCBI Taxonomy" id="51695"/>
    <lineage>
        <taxon>Eukaryota</taxon>
        <taxon>Viridiplantae</taxon>
        <taxon>Chlorophyta</taxon>
        <taxon>core chlorophytes</taxon>
        <taxon>Chlorophyceae</taxon>
        <taxon>CS clade</taxon>
        <taxon>Chlamydomonadales</taxon>
        <taxon>Chlamydomonadaceae</taxon>
        <taxon>Chlamydomonas</taxon>
    </lineage>
</organism>
<dbReference type="AlphaFoldDB" id="A0A835T7B5"/>
<feature type="compositionally biased region" description="Basic and acidic residues" evidence="2">
    <location>
        <begin position="756"/>
        <end position="765"/>
    </location>
</feature>
<protein>
    <submittedName>
        <fullName evidence="3">Uncharacterized protein</fullName>
    </submittedName>
</protein>
<evidence type="ECO:0000256" key="1">
    <source>
        <dbReference type="SAM" id="Coils"/>
    </source>
</evidence>
<gene>
    <name evidence="3" type="ORF">HXX76_005308</name>
</gene>
<reference evidence="3" key="1">
    <citation type="journal article" date="2020" name="bioRxiv">
        <title>Comparative genomics of Chlamydomonas.</title>
        <authorList>
            <person name="Craig R.J."/>
            <person name="Hasan A.R."/>
            <person name="Ness R.W."/>
            <person name="Keightley P.D."/>
        </authorList>
    </citation>
    <scope>NUCLEOTIDE SEQUENCE</scope>
    <source>
        <strain evidence="3">SAG 7.73</strain>
    </source>
</reference>
<comment type="caution">
    <text evidence="3">The sequence shown here is derived from an EMBL/GenBank/DDBJ whole genome shotgun (WGS) entry which is preliminary data.</text>
</comment>
<sequence length="803" mass="85757">MGRGMRELDQSHLPEDTKALERIITTTLQAHGSGPIQVSAREAAPMRNIYHTQEFRQATVSVRSDDDTRLASALLQLIGEQSAQLFSPGNTQEGGQGRSQSQRTLDHANIEFRTQTSTYQPTAASQPVLVLIQTAQGAESRANTMNSFRTAADHDVVMQAWGNQTSLPANYQQLKANMMAYVGTMPQATFNCDVRAPSSLPDDARCPPAAAPYVLELLFPHHIPATCVQRAISLLVGDSGKHTTIISALPFPAPALGLTPDDEGLLIFELPGAPTEVPEVLLINIIEAIQKQAQEQEQRITWNAHSIRTNDAAQRLNPVSNTGGAAPAQVRLPRVPMFTPTAAPRISTIAPPPTASISPAGAVTAALAQQTARGRTAYVLMGHREDQRPLLGSAASDPRDLVSCFLWRNQLSGQLTPVETSGYTISPEGITLHAPRHHTDRTASRFQLALRLPRLYDTVSAAATCWLTANLSPHHLDTDADGRPRATAGPSCLTINLGGQELSMHVGILHRHFGPQPYIHIGGKAPRSTNSYHLPEPQWAAATIVSIRNALAHHPDVWAGLHGAAAYDLTMKSFKLQTGLLLHHGPAKPDIYPAPGDEEDDAAPDTEGRSDTPGPPADPRPPRARSLADTLAATATTPLEILSQLAANLETQHQAAQLELDNATSYLAQIHDAMAAADPTTVTELAELASAVFWNVISAAATAAGDLATATQPYVTEQGAPDELQAALGAADTANNSLQDLAATARRLNGDLTDLLKDTWEEQHPRTTGATPEPKRGRHGNGAPGGEDKPPQSNSGESMEHSP</sequence>
<dbReference type="EMBL" id="JAEHOC010000009">
    <property type="protein sequence ID" value="KAG2438766.1"/>
    <property type="molecule type" value="Genomic_DNA"/>
</dbReference>
<keyword evidence="1" id="KW-0175">Coiled coil</keyword>
<evidence type="ECO:0000313" key="4">
    <source>
        <dbReference type="Proteomes" id="UP000650467"/>
    </source>
</evidence>
<dbReference type="Proteomes" id="UP000650467">
    <property type="component" value="Unassembled WGS sequence"/>
</dbReference>
<accession>A0A835T7B5</accession>
<feature type="coiled-coil region" evidence="1">
    <location>
        <begin position="639"/>
        <end position="666"/>
    </location>
</feature>
<evidence type="ECO:0000256" key="2">
    <source>
        <dbReference type="SAM" id="MobiDB-lite"/>
    </source>
</evidence>
<feature type="region of interest" description="Disordered" evidence="2">
    <location>
        <begin position="756"/>
        <end position="803"/>
    </location>
</feature>
<proteinExistence type="predicted"/>
<keyword evidence="4" id="KW-1185">Reference proteome</keyword>
<evidence type="ECO:0000313" key="3">
    <source>
        <dbReference type="EMBL" id="KAG2438766.1"/>
    </source>
</evidence>
<feature type="region of interest" description="Disordered" evidence="2">
    <location>
        <begin position="587"/>
        <end position="625"/>
    </location>
</feature>